<gene>
    <name evidence="2" type="ORF">COA07_17465</name>
</gene>
<protein>
    <submittedName>
        <fullName evidence="2">Uncharacterized protein</fullName>
    </submittedName>
</protein>
<dbReference type="RefSeq" id="WP_066712219.1">
    <property type="nucleotide sequence ID" value="NZ_NWVC01000025.1"/>
</dbReference>
<evidence type="ECO:0000256" key="1">
    <source>
        <dbReference type="SAM" id="Phobius"/>
    </source>
</evidence>
<keyword evidence="1" id="KW-0812">Transmembrane</keyword>
<dbReference type="Proteomes" id="UP000218323">
    <property type="component" value="Unassembled WGS sequence"/>
</dbReference>
<dbReference type="AlphaFoldDB" id="A0A2A4I1P5"/>
<sequence>MRFIVDLYRYIIVAFCAVALIAGTVALFAALDQNGGLGAAYPGWVLAVALAVAVSFILNIGGLALVVSLHDRHADLSDTAAEMKLTLDRIADILAYGTDKEREQ</sequence>
<feature type="transmembrane region" description="Helical" evidence="1">
    <location>
        <begin position="43"/>
        <end position="67"/>
    </location>
</feature>
<evidence type="ECO:0000313" key="3">
    <source>
        <dbReference type="Proteomes" id="UP000218323"/>
    </source>
</evidence>
<proteinExistence type="predicted"/>
<accession>A0A2A4I1P5</accession>
<reference evidence="2 3" key="1">
    <citation type="submission" date="2017-09" db="EMBL/GenBank/DDBJ databases">
        <title>Sphingomonas adhaesiva DSM 7418, whole genome shotgun sequence.</title>
        <authorList>
            <person name="Feng G."/>
            <person name="Zhu H."/>
        </authorList>
    </citation>
    <scope>NUCLEOTIDE SEQUENCE [LARGE SCALE GENOMIC DNA]</scope>
    <source>
        <strain evidence="2 3">DSM 7418</strain>
    </source>
</reference>
<comment type="caution">
    <text evidence="2">The sequence shown here is derived from an EMBL/GenBank/DDBJ whole genome shotgun (WGS) entry which is preliminary data.</text>
</comment>
<feature type="transmembrane region" description="Helical" evidence="1">
    <location>
        <begin position="7"/>
        <end position="31"/>
    </location>
</feature>
<keyword evidence="1" id="KW-0472">Membrane</keyword>
<name>A0A2A4I1P5_9SPHN</name>
<evidence type="ECO:0000313" key="2">
    <source>
        <dbReference type="EMBL" id="PCG12897.1"/>
    </source>
</evidence>
<organism evidence="2 3">
    <name type="scientific">Sphingomonas adhaesiva</name>
    <dbReference type="NCBI Taxonomy" id="28212"/>
    <lineage>
        <taxon>Bacteria</taxon>
        <taxon>Pseudomonadati</taxon>
        <taxon>Pseudomonadota</taxon>
        <taxon>Alphaproteobacteria</taxon>
        <taxon>Sphingomonadales</taxon>
        <taxon>Sphingomonadaceae</taxon>
        <taxon>Sphingomonas</taxon>
    </lineage>
</organism>
<keyword evidence="1" id="KW-1133">Transmembrane helix</keyword>
<dbReference type="EMBL" id="NWVC01000025">
    <property type="protein sequence ID" value="PCG12897.1"/>
    <property type="molecule type" value="Genomic_DNA"/>
</dbReference>
<keyword evidence="3" id="KW-1185">Reference proteome</keyword>